<gene>
    <name evidence="1" type="ORF">NEZAVI_LOCUS14608</name>
</gene>
<accession>A0A9P0HSQ9</accession>
<name>A0A9P0HSQ9_NEZVI</name>
<reference evidence="1" key="1">
    <citation type="submission" date="2022-01" db="EMBL/GenBank/DDBJ databases">
        <authorList>
            <person name="King R."/>
        </authorList>
    </citation>
    <scope>NUCLEOTIDE SEQUENCE</scope>
</reference>
<proteinExistence type="predicted"/>
<evidence type="ECO:0000313" key="1">
    <source>
        <dbReference type="EMBL" id="CAH1406731.1"/>
    </source>
</evidence>
<dbReference type="AlphaFoldDB" id="A0A9P0HSQ9"/>
<protein>
    <submittedName>
        <fullName evidence="1">Uncharacterized protein</fullName>
    </submittedName>
</protein>
<organism evidence="1 2">
    <name type="scientific">Nezara viridula</name>
    <name type="common">Southern green stink bug</name>
    <name type="synonym">Cimex viridulus</name>
    <dbReference type="NCBI Taxonomy" id="85310"/>
    <lineage>
        <taxon>Eukaryota</taxon>
        <taxon>Metazoa</taxon>
        <taxon>Ecdysozoa</taxon>
        <taxon>Arthropoda</taxon>
        <taxon>Hexapoda</taxon>
        <taxon>Insecta</taxon>
        <taxon>Pterygota</taxon>
        <taxon>Neoptera</taxon>
        <taxon>Paraneoptera</taxon>
        <taxon>Hemiptera</taxon>
        <taxon>Heteroptera</taxon>
        <taxon>Panheteroptera</taxon>
        <taxon>Pentatomomorpha</taxon>
        <taxon>Pentatomoidea</taxon>
        <taxon>Pentatomidae</taxon>
        <taxon>Pentatominae</taxon>
        <taxon>Nezara</taxon>
    </lineage>
</organism>
<dbReference type="Proteomes" id="UP001152798">
    <property type="component" value="Chromosome 6"/>
</dbReference>
<dbReference type="EMBL" id="OV725082">
    <property type="protein sequence ID" value="CAH1406731.1"/>
    <property type="molecule type" value="Genomic_DNA"/>
</dbReference>
<sequence length="69" mass="8667">MNFYWTQRCFIQQYILKKPFIYIYLVSTIFFKKIRRNDKLPADWRCLWQKMALMRPLTQITHETRYSAI</sequence>
<keyword evidence="2" id="KW-1185">Reference proteome</keyword>
<evidence type="ECO:0000313" key="2">
    <source>
        <dbReference type="Proteomes" id="UP001152798"/>
    </source>
</evidence>